<name>A0AA48W6S9_9BURK</name>
<sequence length="115" mass="12875">MWASGSATDNDAGHAGLAHLFKQYRPVLVGFVTRYTGCHEDAEDVVQAAFVRARAAQRRAAPCPHRCSARHCCWRATACGSTHPSRAQDSKPAIWASRWPPYRPAWRRWATWRGG</sequence>
<evidence type="ECO:0000313" key="2">
    <source>
        <dbReference type="EMBL" id="QPI47663.1"/>
    </source>
</evidence>
<evidence type="ECO:0000259" key="1">
    <source>
        <dbReference type="Pfam" id="PF04542"/>
    </source>
</evidence>
<dbReference type="Pfam" id="PF04542">
    <property type="entry name" value="Sigma70_r2"/>
    <property type="match status" value="1"/>
</dbReference>
<keyword evidence="3" id="KW-1185">Reference proteome</keyword>
<dbReference type="InterPro" id="IPR007627">
    <property type="entry name" value="RNA_pol_sigma70_r2"/>
</dbReference>
<dbReference type="InterPro" id="IPR013325">
    <property type="entry name" value="RNA_pol_sigma_r2"/>
</dbReference>
<dbReference type="Proteomes" id="UP000662888">
    <property type="component" value="Chromosome"/>
</dbReference>
<evidence type="ECO:0000313" key="3">
    <source>
        <dbReference type="Proteomes" id="UP000662888"/>
    </source>
</evidence>
<feature type="domain" description="RNA polymerase sigma-70 region 2" evidence="1">
    <location>
        <begin position="20"/>
        <end position="54"/>
    </location>
</feature>
<reference evidence="2 3" key="1">
    <citation type="submission" date="2020-11" db="EMBL/GenBank/DDBJ databases">
        <authorList>
            <person name="Sun Q."/>
        </authorList>
    </citation>
    <scope>NUCLEOTIDE SEQUENCE [LARGE SCALE GENOMIC DNA]</scope>
    <source>
        <strain evidence="2 3">P8398</strain>
    </source>
</reference>
<gene>
    <name evidence="2" type="ORF">IV454_18950</name>
</gene>
<dbReference type="EMBL" id="CP065053">
    <property type="protein sequence ID" value="QPI47663.1"/>
    <property type="molecule type" value="Genomic_DNA"/>
</dbReference>
<proteinExistence type="predicted"/>
<accession>A0AA48W6S9</accession>
<organism evidence="2 3">
    <name type="scientific">Massilia antarctica</name>
    <dbReference type="NCBI Taxonomy" id="2765360"/>
    <lineage>
        <taxon>Bacteria</taxon>
        <taxon>Pseudomonadati</taxon>
        <taxon>Pseudomonadota</taxon>
        <taxon>Betaproteobacteria</taxon>
        <taxon>Burkholderiales</taxon>
        <taxon>Oxalobacteraceae</taxon>
        <taxon>Telluria group</taxon>
        <taxon>Massilia</taxon>
    </lineage>
</organism>
<protein>
    <submittedName>
        <fullName evidence="2">Sigma-70 family RNA polymerase sigma factor</fullName>
    </submittedName>
</protein>
<dbReference type="SUPFAM" id="SSF88946">
    <property type="entry name" value="Sigma2 domain of RNA polymerase sigma factors"/>
    <property type="match status" value="1"/>
</dbReference>
<dbReference type="Gene3D" id="1.10.1740.10">
    <property type="match status" value="1"/>
</dbReference>